<evidence type="ECO:0000256" key="2">
    <source>
        <dbReference type="SAM" id="Phobius"/>
    </source>
</evidence>
<dbReference type="GO" id="GO:0046983">
    <property type="term" value="F:protein dimerization activity"/>
    <property type="evidence" value="ECO:0007669"/>
    <property type="project" value="InterPro"/>
</dbReference>
<gene>
    <name evidence="5" type="ORF">NM125_02375</name>
</gene>
<evidence type="ECO:0000259" key="4">
    <source>
        <dbReference type="Pfam" id="PF07730"/>
    </source>
</evidence>
<accession>A0A9X2L1D8</accession>
<dbReference type="CDD" id="cd16917">
    <property type="entry name" value="HATPase_UhpB-NarQ-NarX-like"/>
    <property type="match status" value="1"/>
</dbReference>
<dbReference type="InterPro" id="IPR013783">
    <property type="entry name" value="Ig-like_fold"/>
</dbReference>
<dbReference type="Gene3D" id="1.20.5.1930">
    <property type="match status" value="1"/>
</dbReference>
<keyword evidence="1" id="KW-0597">Phosphoprotein</keyword>
<dbReference type="GO" id="GO:0016020">
    <property type="term" value="C:membrane"/>
    <property type="evidence" value="ECO:0007669"/>
    <property type="project" value="InterPro"/>
</dbReference>
<evidence type="ECO:0000313" key="6">
    <source>
        <dbReference type="Proteomes" id="UP001139125"/>
    </source>
</evidence>
<dbReference type="InterPro" id="IPR011110">
    <property type="entry name" value="Reg_prop"/>
</dbReference>
<keyword evidence="5" id="KW-0808">Transferase</keyword>
<sequence length="958" mass="108743">MKRLLLIVLVIVGFTELLEAQRYPFRTFSIEEGLSESVVYDLAQDDEGYVWLATGYGLNRFDGIRFQNYFEEHGLNSSRIRSLFKDSEGKIWIGSEAGVNYWHADSIHSVPALSSLRNMTVISMYEDRLGDFWFGTDGNGVWQYSEGQLLTQYSTSNGMVDNRIRAIAERDNGEIWFATREGITILRDGNFVNITEDDGLPNQRIRDLKVDENNIVWVGSRGGLIKYEGDQFIQLNEEDGLVNDLVQTLSITEDGGIWVGTEEGASFYDGNAFQNYTVESGLSTEMMFSSMLDLEGNIWLGSYGGGVNLFLGNYFANYDVEHGLSSKLVTSFAKDGADRFWIATYGGGITSLENGTFNDHNVNSRLPDNQVYTLFTDSEERMWIGMGEGLAYIKDGRLKVFSDREFPYPRVRNVMEASDGTYWISTYDDGIIHYRNGEFFQITSDDGLASNRVLISIEGDDGSVWIATYGGITRFKEGEFQSFAIQEGLPNNAVMNLLKDDKGRIWASTFGGIAWFDGLKFQSITQDDGLPDRVCYFIHQNENGLYWIGTTEGVVRFDAAEYFNGDPEEQRQAFKVLNKEQGLIANELNLGAVYEDEQGYLWFGTVEGLSRFNPKAYKGNQVPPKVHIVGVNVSGREYRPDERFLLSHEENNIEFQYAGLNFTAPNQILYEYKLNGIDNGWQQTSARSVKYPSLPPGEYTFQVHARNINGAWSPDIEKVKFTITAPFWMQWWFWILMLAVVVGIISLFYNYYRARKMIDIERMRVRIASDLHDDVGASLTEIALQSDFLQAGDADTEFKKSLEQIGKQCRKIVSSLDDIVWSIDARNDTLGDLTDRMQDYILHTLESKNMQVNYDFDNLNMENKLPVSVKENVYLIFKEAVNNIAKYSNGDRVDIKMENQNGYFEFLIADNGTSGKGTKKTGHGLRNMDMRAKRIGADITINTEDGYSIKVEGKLNTN</sequence>
<feature type="domain" description="Two component regulator three Y" evidence="3">
    <location>
        <begin position="661"/>
        <end position="723"/>
    </location>
</feature>
<keyword evidence="2" id="KW-1133">Transmembrane helix</keyword>
<dbReference type="Pfam" id="PF07730">
    <property type="entry name" value="HisKA_3"/>
    <property type="match status" value="1"/>
</dbReference>
<dbReference type="Pfam" id="PF07494">
    <property type="entry name" value="Reg_prop"/>
    <property type="match status" value="5"/>
</dbReference>
<reference evidence="5" key="1">
    <citation type="submission" date="2022-06" db="EMBL/GenBank/DDBJ databases">
        <title>Gracilimonas sp. CAU 1638 isolated from sea sediment.</title>
        <authorList>
            <person name="Kim W."/>
        </authorList>
    </citation>
    <scope>NUCLEOTIDE SEQUENCE</scope>
    <source>
        <strain evidence="5">CAU 1638</strain>
    </source>
</reference>
<feature type="domain" description="Signal transduction histidine kinase subgroup 3 dimerisation and phosphoacceptor" evidence="4">
    <location>
        <begin position="764"/>
        <end position="821"/>
    </location>
</feature>
<dbReference type="InterPro" id="IPR011712">
    <property type="entry name" value="Sig_transdc_His_kin_sub3_dim/P"/>
</dbReference>
<evidence type="ECO:0000256" key="1">
    <source>
        <dbReference type="ARBA" id="ARBA00022553"/>
    </source>
</evidence>
<keyword evidence="2" id="KW-0812">Transmembrane</keyword>
<dbReference type="Proteomes" id="UP001139125">
    <property type="component" value="Unassembled WGS sequence"/>
</dbReference>
<keyword evidence="5" id="KW-0418">Kinase</keyword>
<protein>
    <submittedName>
        <fullName evidence="5">Histidine kinase</fullName>
    </submittedName>
</protein>
<proteinExistence type="predicted"/>
<dbReference type="AlphaFoldDB" id="A0A9X2L1D8"/>
<dbReference type="Gene3D" id="2.130.10.10">
    <property type="entry name" value="YVTN repeat-like/Quinoprotein amine dehydrogenase"/>
    <property type="match status" value="4"/>
</dbReference>
<evidence type="ECO:0000313" key="5">
    <source>
        <dbReference type="EMBL" id="MCP9290424.1"/>
    </source>
</evidence>
<dbReference type="SUPFAM" id="SSF55874">
    <property type="entry name" value="ATPase domain of HSP90 chaperone/DNA topoisomerase II/histidine kinase"/>
    <property type="match status" value="1"/>
</dbReference>
<keyword evidence="6" id="KW-1185">Reference proteome</keyword>
<name>A0A9X2L1D8_9BACT</name>
<dbReference type="RefSeq" id="WP_255132496.1">
    <property type="nucleotide sequence ID" value="NZ_JANDBC010000001.1"/>
</dbReference>
<dbReference type="Gene3D" id="3.30.565.10">
    <property type="entry name" value="Histidine kinase-like ATPase, C-terminal domain"/>
    <property type="match status" value="1"/>
</dbReference>
<dbReference type="PANTHER" id="PTHR43547">
    <property type="entry name" value="TWO-COMPONENT HISTIDINE KINASE"/>
    <property type="match status" value="1"/>
</dbReference>
<comment type="caution">
    <text evidence="5">The sequence shown here is derived from an EMBL/GenBank/DDBJ whole genome shotgun (WGS) entry which is preliminary data.</text>
</comment>
<dbReference type="PANTHER" id="PTHR43547:SF2">
    <property type="entry name" value="HYBRID SIGNAL TRANSDUCTION HISTIDINE KINASE C"/>
    <property type="match status" value="1"/>
</dbReference>
<organism evidence="5 6">
    <name type="scientific">Gracilimonas sediminicola</name>
    <dbReference type="NCBI Taxonomy" id="2952158"/>
    <lineage>
        <taxon>Bacteria</taxon>
        <taxon>Pseudomonadati</taxon>
        <taxon>Balneolota</taxon>
        <taxon>Balneolia</taxon>
        <taxon>Balneolales</taxon>
        <taxon>Balneolaceae</taxon>
        <taxon>Gracilimonas</taxon>
    </lineage>
</organism>
<feature type="transmembrane region" description="Helical" evidence="2">
    <location>
        <begin position="731"/>
        <end position="752"/>
    </location>
</feature>
<dbReference type="SUPFAM" id="SSF63829">
    <property type="entry name" value="Calcium-dependent phosphotriesterase"/>
    <property type="match status" value="3"/>
</dbReference>
<dbReference type="InterPro" id="IPR015943">
    <property type="entry name" value="WD40/YVTN_repeat-like_dom_sf"/>
</dbReference>
<dbReference type="Pfam" id="PF07495">
    <property type="entry name" value="Y_Y_Y"/>
    <property type="match status" value="1"/>
</dbReference>
<keyword evidence="2" id="KW-0472">Membrane</keyword>
<dbReference type="Gene3D" id="2.60.40.10">
    <property type="entry name" value="Immunoglobulins"/>
    <property type="match status" value="1"/>
</dbReference>
<dbReference type="InterPro" id="IPR011123">
    <property type="entry name" value="Y_Y_Y"/>
</dbReference>
<dbReference type="EMBL" id="JANDBC010000001">
    <property type="protein sequence ID" value="MCP9290424.1"/>
    <property type="molecule type" value="Genomic_DNA"/>
</dbReference>
<dbReference type="GO" id="GO:0000155">
    <property type="term" value="F:phosphorelay sensor kinase activity"/>
    <property type="evidence" value="ECO:0007669"/>
    <property type="project" value="InterPro"/>
</dbReference>
<dbReference type="InterPro" id="IPR036890">
    <property type="entry name" value="HATPase_C_sf"/>
</dbReference>
<evidence type="ECO:0000259" key="3">
    <source>
        <dbReference type="Pfam" id="PF07495"/>
    </source>
</evidence>